<feature type="compositionally biased region" description="Basic and acidic residues" evidence="7">
    <location>
        <begin position="106"/>
        <end position="119"/>
    </location>
</feature>
<evidence type="ECO:0000259" key="8">
    <source>
        <dbReference type="Pfam" id="PF06886"/>
    </source>
</evidence>
<feature type="compositionally biased region" description="Polar residues" evidence="7">
    <location>
        <begin position="283"/>
        <end position="292"/>
    </location>
</feature>
<keyword evidence="6" id="KW-0175">Coiled coil</keyword>
<accession>A0ABQ8DWF3</accession>
<dbReference type="Pfam" id="PF06886">
    <property type="entry name" value="TPX2"/>
    <property type="match status" value="1"/>
</dbReference>
<feature type="region of interest" description="Disordered" evidence="7">
    <location>
        <begin position="263"/>
        <end position="297"/>
    </location>
</feature>
<feature type="region of interest" description="Disordered" evidence="7">
    <location>
        <begin position="103"/>
        <end position="247"/>
    </location>
</feature>
<dbReference type="PANTHER" id="PTHR47067">
    <property type="entry name" value="TPX2 (TARGETING PROTEIN FOR XKLP2) PROTEIN FAMILY-RELATED"/>
    <property type="match status" value="1"/>
</dbReference>
<evidence type="ECO:0000313" key="9">
    <source>
        <dbReference type="EMBL" id="KAH0933722.1"/>
    </source>
</evidence>
<feature type="domain" description="TPX2 C-terminal" evidence="8">
    <location>
        <begin position="356"/>
        <end position="409"/>
    </location>
</feature>
<evidence type="ECO:0000256" key="1">
    <source>
        <dbReference type="ARBA" id="ARBA00004245"/>
    </source>
</evidence>
<gene>
    <name evidence="9" type="ORF">HID58_010839</name>
</gene>
<keyword evidence="5" id="KW-0206">Cytoskeleton</keyword>
<dbReference type="EMBL" id="JAGKQM010000003">
    <property type="protein sequence ID" value="KAH0933722.1"/>
    <property type="molecule type" value="Genomic_DNA"/>
</dbReference>
<dbReference type="InterPro" id="IPR027329">
    <property type="entry name" value="TPX2_C"/>
</dbReference>
<dbReference type="InterPro" id="IPR044216">
    <property type="entry name" value="WDL7"/>
</dbReference>
<organism evidence="9 10">
    <name type="scientific">Brassica napus</name>
    <name type="common">Rape</name>
    <dbReference type="NCBI Taxonomy" id="3708"/>
    <lineage>
        <taxon>Eukaryota</taxon>
        <taxon>Viridiplantae</taxon>
        <taxon>Streptophyta</taxon>
        <taxon>Embryophyta</taxon>
        <taxon>Tracheophyta</taxon>
        <taxon>Spermatophyta</taxon>
        <taxon>Magnoliopsida</taxon>
        <taxon>eudicotyledons</taxon>
        <taxon>Gunneridae</taxon>
        <taxon>Pentapetalae</taxon>
        <taxon>rosids</taxon>
        <taxon>malvids</taxon>
        <taxon>Brassicales</taxon>
        <taxon>Brassicaceae</taxon>
        <taxon>Brassiceae</taxon>
        <taxon>Brassica</taxon>
    </lineage>
</organism>
<feature type="compositionally biased region" description="Basic and acidic residues" evidence="7">
    <location>
        <begin position="130"/>
        <end position="143"/>
    </location>
</feature>
<evidence type="ECO:0000256" key="3">
    <source>
        <dbReference type="ARBA" id="ARBA00022490"/>
    </source>
</evidence>
<dbReference type="PANTHER" id="PTHR47067:SF7">
    <property type="entry name" value="TPX2 (TARGETING PROTEIN FOR XKLP2) PROTEIN FAMILY"/>
    <property type="match status" value="1"/>
</dbReference>
<keyword evidence="4" id="KW-0493">Microtubule</keyword>
<name>A0ABQ8DWF3_BRANA</name>
<evidence type="ECO:0000256" key="7">
    <source>
        <dbReference type="SAM" id="MobiDB-lite"/>
    </source>
</evidence>
<evidence type="ECO:0000256" key="6">
    <source>
        <dbReference type="SAM" id="Coils"/>
    </source>
</evidence>
<sequence>MGESACLMQPFSYAAPQGDSLGALGQSVSFGRFMSEKLDWEKWSSFPTQNRYVAEAERYSRPGSVAQKKAFFEAHYKKLAAARKAAAEEALLLRQQTSDELVPVQQEKDINGVGKKESDPPVLEIPRASLDAEMKVTAEKESDPVLEIPRASLDAEMKVVARKVSRSGNRQSDEKENRGKDESKINGKGSTVKEEQQVEKTPMIPKKKKSKEAQPKSSTKPRVSKLNISERTPSKKPSNKSSSYNFTPAKEFNRLVSIIRKIDGSSRASSSKLQTKECKTPLRTPSSNNNKVSAKGIVEDSLFTTPLSSNRRSRKMEFPPCRDAELLHTIWIKNRGESREKKKGKMSFECIFLFLKLEEKFKAMEAQKEKKEKEEERSVEKEESKLRQRLCFKAKPLPNFYKHRPKSTDQTKKVSSSSFIFNCYAKELEKDHIVSVGSATVAERERC</sequence>
<evidence type="ECO:0000313" key="10">
    <source>
        <dbReference type="Proteomes" id="UP000824890"/>
    </source>
</evidence>
<evidence type="ECO:0000256" key="4">
    <source>
        <dbReference type="ARBA" id="ARBA00022701"/>
    </source>
</evidence>
<protein>
    <recommendedName>
        <fullName evidence="8">TPX2 C-terminal domain-containing protein</fullName>
    </recommendedName>
</protein>
<feature type="compositionally biased region" description="Basic and acidic residues" evidence="7">
    <location>
        <begin position="171"/>
        <end position="198"/>
    </location>
</feature>
<comment type="subcellular location">
    <subcellularLocation>
        <location evidence="1">Cytoplasm</location>
        <location evidence="1">Cytoskeleton</location>
    </subcellularLocation>
</comment>
<dbReference type="Proteomes" id="UP000824890">
    <property type="component" value="Unassembled WGS sequence"/>
</dbReference>
<keyword evidence="3" id="KW-0963">Cytoplasm</keyword>
<comment type="similarity">
    <text evidence="2">Belongs to the TPX2 family.</text>
</comment>
<feature type="coiled-coil region" evidence="6">
    <location>
        <begin position="354"/>
        <end position="385"/>
    </location>
</feature>
<proteinExistence type="inferred from homology"/>
<keyword evidence="10" id="KW-1185">Reference proteome</keyword>
<evidence type="ECO:0000256" key="2">
    <source>
        <dbReference type="ARBA" id="ARBA00005885"/>
    </source>
</evidence>
<reference evidence="9 10" key="1">
    <citation type="submission" date="2021-05" db="EMBL/GenBank/DDBJ databases">
        <title>Genome Assembly of Synthetic Allotetraploid Brassica napus Reveals Homoeologous Exchanges between Subgenomes.</title>
        <authorList>
            <person name="Davis J.T."/>
        </authorList>
    </citation>
    <scope>NUCLEOTIDE SEQUENCE [LARGE SCALE GENOMIC DNA]</scope>
    <source>
        <strain evidence="10">cv. Da-Ae</strain>
        <tissue evidence="9">Seedling</tissue>
    </source>
</reference>
<evidence type="ECO:0000256" key="5">
    <source>
        <dbReference type="ARBA" id="ARBA00023212"/>
    </source>
</evidence>
<comment type="caution">
    <text evidence="9">The sequence shown here is derived from an EMBL/GenBank/DDBJ whole genome shotgun (WGS) entry which is preliminary data.</text>
</comment>